<dbReference type="Proteomes" id="UP001328107">
    <property type="component" value="Unassembled WGS sequence"/>
</dbReference>
<reference evidence="3" key="1">
    <citation type="submission" date="2022-10" db="EMBL/GenBank/DDBJ databases">
        <title>Genome assembly of Pristionchus species.</title>
        <authorList>
            <person name="Yoshida K."/>
            <person name="Sommer R.J."/>
        </authorList>
    </citation>
    <scope>NUCLEOTIDE SEQUENCE [LARGE SCALE GENOMIC DNA]</scope>
    <source>
        <strain evidence="3">RS5460</strain>
    </source>
</reference>
<keyword evidence="1" id="KW-0472">Membrane</keyword>
<comment type="caution">
    <text evidence="2">The sequence shown here is derived from an EMBL/GenBank/DDBJ whole genome shotgun (WGS) entry which is preliminary data.</text>
</comment>
<keyword evidence="1" id="KW-1133">Transmembrane helix</keyword>
<feature type="transmembrane region" description="Helical" evidence="1">
    <location>
        <begin position="43"/>
        <end position="65"/>
    </location>
</feature>
<feature type="non-terminal residue" evidence="2">
    <location>
        <position position="1"/>
    </location>
</feature>
<evidence type="ECO:0000256" key="1">
    <source>
        <dbReference type="SAM" id="Phobius"/>
    </source>
</evidence>
<evidence type="ECO:0000313" key="2">
    <source>
        <dbReference type="EMBL" id="GMR59786.1"/>
    </source>
</evidence>
<protein>
    <submittedName>
        <fullName evidence="2">Uncharacterized protein</fullName>
    </submittedName>
</protein>
<keyword evidence="3" id="KW-1185">Reference proteome</keyword>
<evidence type="ECO:0000313" key="3">
    <source>
        <dbReference type="Proteomes" id="UP001328107"/>
    </source>
</evidence>
<keyword evidence="1" id="KW-0812">Transmembrane</keyword>
<proteinExistence type="predicted"/>
<dbReference type="EMBL" id="BTRK01000006">
    <property type="protein sequence ID" value="GMR59786.1"/>
    <property type="molecule type" value="Genomic_DNA"/>
</dbReference>
<name>A0AAN5DB51_9BILA</name>
<sequence>QTGISKVDSSMALNSSDLNESELMPQCTCTLVEMSDSALMGFYISYIVLHFLVLAGFFFFGHLIFKETNRTTVVIPLPNTDMQTEMESSQMQEEMLSKRKKFF</sequence>
<accession>A0AAN5DB51</accession>
<gene>
    <name evidence="2" type="ORF">PMAYCL1PPCAC_29981</name>
</gene>
<organism evidence="2 3">
    <name type="scientific">Pristionchus mayeri</name>
    <dbReference type="NCBI Taxonomy" id="1317129"/>
    <lineage>
        <taxon>Eukaryota</taxon>
        <taxon>Metazoa</taxon>
        <taxon>Ecdysozoa</taxon>
        <taxon>Nematoda</taxon>
        <taxon>Chromadorea</taxon>
        <taxon>Rhabditida</taxon>
        <taxon>Rhabditina</taxon>
        <taxon>Diplogasteromorpha</taxon>
        <taxon>Diplogasteroidea</taxon>
        <taxon>Neodiplogasteridae</taxon>
        <taxon>Pristionchus</taxon>
    </lineage>
</organism>
<dbReference type="AlphaFoldDB" id="A0AAN5DB51"/>